<evidence type="ECO:0000256" key="7">
    <source>
        <dbReference type="SAM" id="MobiDB-lite"/>
    </source>
</evidence>
<dbReference type="InterPro" id="IPR006235">
    <property type="entry name" value="OAc-hSer/O-AcSer_sulfhydrylase"/>
</dbReference>
<evidence type="ECO:0000313" key="8">
    <source>
        <dbReference type="EMBL" id="MDT8836182.1"/>
    </source>
</evidence>
<keyword evidence="3 8" id="KW-0808">Transferase</keyword>
<dbReference type="FunFam" id="3.40.640.10:FF:000035">
    <property type="entry name" value="O-succinylhomoserine sulfhydrylase"/>
    <property type="match status" value="1"/>
</dbReference>
<dbReference type="GO" id="GO:0004124">
    <property type="term" value="F:cysteine synthase activity"/>
    <property type="evidence" value="ECO:0007669"/>
    <property type="project" value="TreeGrafter"/>
</dbReference>
<evidence type="ECO:0000256" key="3">
    <source>
        <dbReference type="ARBA" id="ARBA00022679"/>
    </source>
</evidence>
<dbReference type="PIRSF" id="PIRSF001434">
    <property type="entry name" value="CGS"/>
    <property type="match status" value="1"/>
</dbReference>
<evidence type="ECO:0000256" key="6">
    <source>
        <dbReference type="RuleBase" id="RU362118"/>
    </source>
</evidence>
<dbReference type="InterPro" id="IPR015424">
    <property type="entry name" value="PyrdxlP-dep_Trfase"/>
</dbReference>
<dbReference type="EMBL" id="JANSLM010000001">
    <property type="protein sequence ID" value="MDT8836182.1"/>
    <property type="molecule type" value="Genomic_DNA"/>
</dbReference>
<name>A0AAP5Q5Q5_9BURK</name>
<dbReference type="CDD" id="cd00614">
    <property type="entry name" value="CGS_like"/>
    <property type="match status" value="1"/>
</dbReference>
<dbReference type="GO" id="GO:0005737">
    <property type="term" value="C:cytoplasm"/>
    <property type="evidence" value="ECO:0007669"/>
    <property type="project" value="TreeGrafter"/>
</dbReference>
<dbReference type="PANTHER" id="PTHR43797:SF2">
    <property type="entry name" value="HOMOCYSTEINE_CYSTEINE SYNTHASE"/>
    <property type="match status" value="1"/>
</dbReference>
<reference evidence="8" key="1">
    <citation type="submission" date="2022-08" db="EMBL/GenBank/DDBJ databases">
        <authorList>
            <person name="Kim S.-J."/>
        </authorList>
    </citation>
    <scope>NUCLEOTIDE SEQUENCE</scope>
    <source>
        <strain evidence="8">KJ</strain>
    </source>
</reference>
<evidence type="ECO:0000313" key="9">
    <source>
        <dbReference type="Proteomes" id="UP001246473"/>
    </source>
</evidence>
<dbReference type="GO" id="GO:0071269">
    <property type="term" value="P:L-homocysteine biosynthetic process"/>
    <property type="evidence" value="ECO:0007669"/>
    <property type="project" value="TreeGrafter"/>
</dbReference>
<keyword evidence="4 5" id="KW-0663">Pyridoxal phosphate</keyword>
<evidence type="ECO:0000256" key="2">
    <source>
        <dbReference type="ARBA" id="ARBA00009077"/>
    </source>
</evidence>
<feature type="region of interest" description="Disordered" evidence="7">
    <location>
        <begin position="426"/>
        <end position="476"/>
    </location>
</feature>
<comment type="caution">
    <text evidence="8">The sequence shown here is derived from an EMBL/GenBank/DDBJ whole genome shotgun (WGS) entry which is preliminary data.</text>
</comment>
<dbReference type="NCBIfam" id="NF006004">
    <property type="entry name" value="PRK08134.1"/>
    <property type="match status" value="1"/>
</dbReference>
<feature type="modified residue" description="N6-(pyridoxal phosphate)lysine" evidence="5">
    <location>
        <position position="207"/>
    </location>
</feature>
<dbReference type="InterPro" id="IPR015421">
    <property type="entry name" value="PyrdxlP-dep_Trfase_major"/>
</dbReference>
<organism evidence="8 9">
    <name type="scientific">Paraburkholderia fungorum</name>
    <dbReference type="NCBI Taxonomy" id="134537"/>
    <lineage>
        <taxon>Bacteria</taxon>
        <taxon>Pseudomonadati</taxon>
        <taxon>Pseudomonadota</taxon>
        <taxon>Betaproteobacteria</taxon>
        <taxon>Burkholderiales</taxon>
        <taxon>Burkholderiaceae</taxon>
        <taxon>Paraburkholderia</taxon>
    </lineage>
</organism>
<dbReference type="GO" id="GO:0006535">
    <property type="term" value="P:cysteine biosynthetic process from serine"/>
    <property type="evidence" value="ECO:0007669"/>
    <property type="project" value="TreeGrafter"/>
</dbReference>
<dbReference type="InterPro" id="IPR000277">
    <property type="entry name" value="Cys/Met-Metab_PyrdxlP-dep_enz"/>
</dbReference>
<dbReference type="Proteomes" id="UP001246473">
    <property type="component" value="Unassembled WGS sequence"/>
</dbReference>
<dbReference type="RefSeq" id="WP_167440530.1">
    <property type="nucleotide sequence ID" value="NZ_JANSLM010000001.1"/>
</dbReference>
<evidence type="ECO:0000256" key="4">
    <source>
        <dbReference type="ARBA" id="ARBA00022898"/>
    </source>
</evidence>
<proteinExistence type="inferred from homology"/>
<dbReference type="PANTHER" id="PTHR43797">
    <property type="entry name" value="HOMOCYSTEINE/CYSTEINE SYNTHASE"/>
    <property type="match status" value="1"/>
</dbReference>
<dbReference type="SUPFAM" id="SSF53383">
    <property type="entry name" value="PLP-dependent transferases"/>
    <property type="match status" value="1"/>
</dbReference>
<dbReference type="Gene3D" id="3.90.1150.10">
    <property type="entry name" value="Aspartate Aminotransferase, domain 1"/>
    <property type="match status" value="1"/>
</dbReference>
<comment type="similarity">
    <text evidence="2 6">Belongs to the trans-sulfuration enzymes family.</text>
</comment>
<comment type="cofactor">
    <cofactor evidence="1 6">
        <name>pyridoxal 5'-phosphate</name>
        <dbReference type="ChEBI" id="CHEBI:597326"/>
    </cofactor>
</comment>
<dbReference type="AlphaFoldDB" id="A0AAP5Q5Q5"/>
<gene>
    <name evidence="8" type="ORF">ParKJ_02000</name>
</gene>
<dbReference type="NCBIfam" id="TIGR01326">
    <property type="entry name" value="OAH_OAS_sulfhy"/>
    <property type="match status" value="1"/>
</dbReference>
<dbReference type="GO" id="GO:0019346">
    <property type="term" value="P:transsulfuration"/>
    <property type="evidence" value="ECO:0007669"/>
    <property type="project" value="InterPro"/>
</dbReference>
<dbReference type="InterPro" id="IPR015422">
    <property type="entry name" value="PyrdxlP-dep_Trfase_small"/>
</dbReference>
<protein>
    <submittedName>
        <fullName evidence="8">O-acetylhomoserine aminocarboxypropyltransferase</fullName>
        <ecNumber evidence="8">2.5.1.49</ecNumber>
    </submittedName>
</protein>
<dbReference type="InterPro" id="IPR054542">
    <property type="entry name" value="Cys_met_metab_PP"/>
</dbReference>
<sequence length="476" mass="50031">MSANRFDTLALHAGAAPDPATGARATPIYQTTSFSFRDSDHAAALFNMERAGHVYSRISNPTVAVFEERVAALENGAGAIGTASGQAALHLAIATLMGAGAHIVASSALYGGSHNLLHYTLRRFGIETTFVKPGDLDAWRAALRPNTRLLFGETLGNPGLDVLDIAAVAQLAHEHRVPLLVDSTFTTPYLLKPFEHGADFVYHSATKFLGGHGTTIGGVLVDGGLFDFTASGRFPEFTEPYEGFHGMVFAEESTVAPFLLRARREGLRDFGACLHPQAAWQLLQGIETLPLRMERHVANTRTVVEFLCAHPAVEAVAYPELPSHPDYVLAKRLLPRGAGAVFSFNLRGDRAAGRSFIEALSLFSHLANVGDARSLVIHPASTTHFRMDAAALAAAGIAEGTIRLSIGLEDPDDLIDDLKRALKAAQKAGGASATATGQAAASNTAKNSSAGSSAASAQGEPSAAPANAANPRPESA</sequence>
<dbReference type="PROSITE" id="PS00868">
    <property type="entry name" value="CYS_MET_METAB_PP"/>
    <property type="match status" value="1"/>
</dbReference>
<dbReference type="GO" id="GO:0030170">
    <property type="term" value="F:pyridoxal phosphate binding"/>
    <property type="evidence" value="ECO:0007669"/>
    <property type="project" value="InterPro"/>
</dbReference>
<evidence type="ECO:0000256" key="1">
    <source>
        <dbReference type="ARBA" id="ARBA00001933"/>
    </source>
</evidence>
<dbReference type="Pfam" id="PF01053">
    <property type="entry name" value="Cys_Met_Meta_PP"/>
    <property type="match status" value="1"/>
</dbReference>
<evidence type="ECO:0000256" key="5">
    <source>
        <dbReference type="PIRSR" id="PIRSR001434-2"/>
    </source>
</evidence>
<dbReference type="GO" id="GO:0003961">
    <property type="term" value="F:O-acetylhomoserine aminocarboxypropyltransferase activity"/>
    <property type="evidence" value="ECO:0007669"/>
    <property type="project" value="UniProtKB-EC"/>
</dbReference>
<accession>A0AAP5Q5Q5</accession>
<dbReference type="Gene3D" id="3.40.640.10">
    <property type="entry name" value="Type I PLP-dependent aspartate aminotransferase-like (Major domain)"/>
    <property type="match status" value="1"/>
</dbReference>
<dbReference type="EC" id="2.5.1.49" evidence="8"/>